<accession>N1Q4D8</accession>
<feature type="region of interest" description="Disordered" evidence="1">
    <location>
        <begin position="33"/>
        <end position="114"/>
    </location>
</feature>
<feature type="transmembrane region" description="Helical" evidence="2">
    <location>
        <begin position="7"/>
        <end position="26"/>
    </location>
</feature>
<keyword evidence="2" id="KW-0812">Transmembrane</keyword>
<dbReference type="EMBL" id="KB446535">
    <property type="protein sequence ID" value="EME49645.1"/>
    <property type="molecule type" value="Genomic_DNA"/>
</dbReference>
<dbReference type="eggNOG" id="ENOG502SG5H">
    <property type="taxonomic scope" value="Eukaryota"/>
</dbReference>
<evidence type="ECO:0000256" key="2">
    <source>
        <dbReference type="SAM" id="Phobius"/>
    </source>
</evidence>
<evidence type="ECO:0000313" key="4">
    <source>
        <dbReference type="Proteomes" id="UP000016933"/>
    </source>
</evidence>
<proteinExistence type="predicted"/>
<keyword evidence="4" id="KW-1185">Reference proteome</keyword>
<name>N1Q4D8_DOTSN</name>
<dbReference type="OrthoDB" id="4207724at2759"/>
<feature type="region of interest" description="Disordered" evidence="1">
    <location>
        <begin position="127"/>
        <end position="331"/>
    </location>
</feature>
<reference evidence="3 4" key="2">
    <citation type="journal article" date="2012" name="PLoS Pathog.">
        <title>Diverse lifestyles and strategies of plant pathogenesis encoded in the genomes of eighteen Dothideomycetes fungi.</title>
        <authorList>
            <person name="Ohm R.A."/>
            <person name="Feau N."/>
            <person name="Henrissat B."/>
            <person name="Schoch C.L."/>
            <person name="Horwitz B.A."/>
            <person name="Barry K.W."/>
            <person name="Condon B.J."/>
            <person name="Copeland A.C."/>
            <person name="Dhillon B."/>
            <person name="Glaser F."/>
            <person name="Hesse C.N."/>
            <person name="Kosti I."/>
            <person name="LaButti K."/>
            <person name="Lindquist E.A."/>
            <person name="Lucas S."/>
            <person name="Salamov A.A."/>
            <person name="Bradshaw R.E."/>
            <person name="Ciuffetti L."/>
            <person name="Hamelin R.C."/>
            <person name="Kema G.H.J."/>
            <person name="Lawrence C."/>
            <person name="Scott J.A."/>
            <person name="Spatafora J.W."/>
            <person name="Turgeon B.G."/>
            <person name="de Wit P.J.G.M."/>
            <person name="Zhong S."/>
            <person name="Goodwin S.B."/>
            <person name="Grigoriev I.V."/>
        </authorList>
    </citation>
    <scope>NUCLEOTIDE SEQUENCE [LARGE SCALE GENOMIC DNA]</scope>
    <source>
        <strain evidence="4">NZE10 / CBS 128990</strain>
    </source>
</reference>
<feature type="compositionally biased region" description="Polar residues" evidence="1">
    <location>
        <begin position="383"/>
        <end position="397"/>
    </location>
</feature>
<dbReference type="AlphaFoldDB" id="N1Q4D8"/>
<feature type="compositionally biased region" description="Basic and acidic residues" evidence="1">
    <location>
        <begin position="41"/>
        <end position="58"/>
    </location>
</feature>
<feature type="region of interest" description="Disordered" evidence="1">
    <location>
        <begin position="343"/>
        <end position="405"/>
    </location>
</feature>
<gene>
    <name evidence="3" type="ORF">DOTSEDRAFT_121075</name>
</gene>
<keyword evidence="2" id="KW-1133">Transmembrane helix</keyword>
<keyword evidence="2" id="KW-0472">Membrane</keyword>
<feature type="compositionally biased region" description="Polar residues" evidence="1">
    <location>
        <begin position="292"/>
        <end position="328"/>
    </location>
</feature>
<evidence type="ECO:0000256" key="1">
    <source>
        <dbReference type="SAM" id="MobiDB-lite"/>
    </source>
</evidence>
<reference evidence="4" key="1">
    <citation type="journal article" date="2012" name="PLoS Genet.">
        <title>The genomes of the fungal plant pathogens Cladosporium fulvum and Dothistroma septosporum reveal adaptation to different hosts and lifestyles but also signatures of common ancestry.</title>
        <authorList>
            <person name="de Wit P.J.G.M."/>
            <person name="van der Burgt A."/>
            <person name="Oekmen B."/>
            <person name="Stergiopoulos I."/>
            <person name="Abd-Elsalam K.A."/>
            <person name="Aerts A.L."/>
            <person name="Bahkali A.H."/>
            <person name="Beenen H.G."/>
            <person name="Chettri P."/>
            <person name="Cox M.P."/>
            <person name="Datema E."/>
            <person name="de Vries R.P."/>
            <person name="Dhillon B."/>
            <person name="Ganley A.R."/>
            <person name="Griffiths S.A."/>
            <person name="Guo Y."/>
            <person name="Hamelin R.C."/>
            <person name="Henrissat B."/>
            <person name="Kabir M.S."/>
            <person name="Jashni M.K."/>
            <person name="Kema G."/>
            <person name="Klaubauf S."/>
            <person name="Lapidus A."/>
            <person name="Levasseur A."/>
            <person name="Lindquist E."/>
            <person name="Mehrabi R."/>
            <person name="Ohm R.A."/>
            <person name="Owen T.J."/>
            <person name="Salamov A."/>
            <person name="Schwelm A."/>
            <person name="Schijlen E."/>
            <person name="Sun H."/>
            <person name="van den Burg H.A."/>
            <person name="van Ham R.C.H.J."/>
            <person name="Zhang S."/>
            <person name="Goodwin S.B."/>
            <person name="Grigoriev I.V."/>
            <person name="Collemare J."/>
            <person name="Bradshaw R.E."/>
        </authorList>
    </citation>
    <scope>NUCLEOTIDE SEQUENCE [LARGE SCALE GENOMIC DNA]</scope>
    <source>
        <strain evidence="4">NZE10 / CBS 128990</strain>
    </source>
</reference>
<dbReference type="HOGENOM" id="CLU_050102_0_0_1"/>
<feature type="compositionally biased region" description="Basic and acidic residues" evidence="1">
    <location>
        <begin position="66"/>
        <end position="82"/>
    </location>
</feature>
<dbReference type="Proteomes" id="UP000016933">
    <property type="component" value="Unassembled WGS sequence"/>
</dbReference>
<sequence length="405" mass="43966">MEDIAQTLQNWLIFASIIGGVAWYYYQPKGRTVSKPAQAPKEIKKDVKQAARKTEKTQTSDVGTRSAEEPQLHADAVKENAAKHSNKKRKTAVQQGHAQAAPESTADPKDDEDDIDMSTRQFAVNMQKARQGIQVKSTSNKDTRVKTVKPKSPAHPPAFSSGSSDADADEEWPSTPTHTQPGGIEDMLEPAAPGPSALRITASEKPSRQKAEKPSKQQEVETKKQRQNRKKTEEARLAREEADREQRAKMEQQRRTARESRGEPARNGIPISPAPVLNPWKEQNAAREAQISAVSDTGAPTQLLDTFETESNSSSHQEPSTAATSVTDATPEVATAEYAKAIAESERDSGWNQVKVSKKSKKGTSHSNAKGDATPTAAPAVNGKQNKPAASSRTTMFSALADNEA</sequence>
<evidence type="ECO:0000313" key="3">
    <source>
        <dbReference type="EMBL" id="EME49645.1"/>
    </source>
</evidence>
<organism evidence="3 4">
    <name type="scientific">Dothistroma septosporum (strain NZE10 / CBS 128990)</name>
    <name type="common">Red band needle blight fungus</name>
    <name type="synonym">Mycosphaerella pini</name>
    <dbReference type="NCBI Taxonomy" id="675120"/>
    <lineage>
        <taxon>Eukaryota</taxon>
        <taxon>Fungi</taxon>
        <taxon>Dikarya</taxon>
        <taxon>Ascomycota</taxon>
        <taxon>Pezizomycotina</taxon>
        <taxon>Dothideomycetes</taxon>
        <taxon>Dothideomycetidae</taxon>
        <taxon>Mycosphaerellales</taxon>
        <taxon>Mycosphaerellaceae</taxon>
        <taxon>Dothistroma</taxon>
    </lineage>
</organism>
<protein>
    <submittedName>
        <fullName evidence="3">Uncharacterized protein</fullName>
    </submittedName>
</protein>
<feature type="compositionally biased region" description="Basic and acidic residues" evidence="1">
    <location>
        <begin position="205"/>
        <end position="264"/>
    </location>
</feature>
<dbReference type="OMA" id="ENEWTTV"/>